<feature type="transmembrane region" description="Helical" evidence="1">
    <location>
        <begin position="39"/>
        <end position="56"/>
    </location>
</feature>
<evidence type="ECO:0000313" key="3">
    <source>
        <dbReference type="Proteomes" id="UP000825935"/>
    </source>
</evidence>
<gene>
    <name evidence="2" type="ORF">KP509_17G029800</name>
</gene>
<keyword evidence="3" id="KW-1185">Reference proteome</keyword>
<organism evidence="2 3">
    <name type="scientific">Ceratopteris richardii</name>
    <name type="common">Triangle waterfern</name>
    <dbReference type="NCBI Taxonomy" id="49495"/>
    <lineage>
        <taxon>Eukaryota</taxon>
        <taxon>Viridiplantae</taxon>
        <taxon>Streptophyta</taxon>
        <taxon>Embryophyta</taxon>
        <taxon>Tracheophyta</taxon>
        <taxon>Polypodiopsida</taxon>
        <taxon>Polypodiidae</taxon>
        <taxon>Polypodiales</taxon>
        <taxon>Pteridineae</taxon>
        <taxon>Pteridaceae</taxon>
        <taxon>Parkerioideae</taxon>
        <taxon>Ceratopteris</taxon>
    </lineage>
</organism>
<dbReference type="Proteomes" id="UP000825935">
    <property type="component" value="Chromosome 17"/>
</dbReference>
<accession>A0A8T2ST35</accession>
<evidence type="ECO:0000256" key="1">
    <source>
        <dbReference type="SAM" id="Phobius"/>
    </source>
</evidence>
<keyword evidence="1" id="KW-0812">Transmembrane</keyword>
<protein>
    <submittedName>
        <fullName evidence="2">Uncharacterized protein</fullName>
    </submittedName>
</protein>
<dbReference type="AlphaFoldDB" id="A0A8T2ST35"/>
<reference evidence="2" key="1">
    <citation type="submission" date="2021-08" db="EMBL/GenBank/DDBJ databases">
        <title>WGS assembly of Ceratopteris richardii.</title>
        <authorList>
            <person name="Marchant D.B."/>
            <person name="Chen G."/>
            <person name="Jenkins J."/>
            <person name="Shu S."/>
            <person name="Leebens-Mack J."/>
            <person name="Grimwood J."/>
            <person name="Schmutz J."/>
            <person name="Soltis P."/>
            <person name="Soltis D."/>
            <person name="Chen Z.-H."/>
        </authorList>
    </citation>
    <scope>NUCLEOTIDE SEQUENCE</scope>
    <source>
        <strain evidence="2">Whitten #5841</strain>
        <tissue evidence="2">Leaf</tissue>
    </source>
</reference>
<keyword evidence="1" id="KW-1133">Transmembrane helix</keyword>
<evidence type="ECO:0000313" key="2">
    <source>
        <dbReference type="EMBL" id="KAH7372932.1"/>
    </source>
</evidence>
<comment type="caution">
    <text evidence="2">The sequence shown here is derived from an EMBL/GenBank/DDBJ whole genome shotgun (WGS) entry which is preliminary data.</text>
</comment>
<sequence length="74" mass="8884">MQEKSFQRHCRKSKHLGTCHSLQRLDWFSFKTTMISNRILVFVLPFLWSLQLPYTWSNSEDTCNHYVMLCAVDE</sequence>
<proteinExistence type="predicted"/>
<keyword evidence="1" id="KW-0472">Membrane</keyword>
<dbReference type="EMBL" id="CM035422">
    <property type="protein sequence ID" value="KAH7372932.1"/>
    <property type="molecule type" value="Genomic_DNA"/>
</dbReference>
<name>A0A8T2ST35_CERRI</name>